<evidence type="ECO:0000313" key="1">
    <source>
        <dbReference type="EMBL" id="RCK65466.1"/>
    </source>
</evidence>
<reference evidence="1 2" key="1">
    <citation type="submission" date="2018-06" db="EMBL/GenBank/DDBJ databases">
        <title>Whole genome sequencing of Candida tropicalis (genome annotated by CSBL at Korea University).</title>
        <authorList>
            <person name="Ahn J."/>
        </authorList>
    </citation>
    <scope>NUCLEOTIDE SEQUENCE [LARGE SCALE GENOMIC DNA]</scope>
    <source>
        <strain evidence="1 2">ATCC 20962</strain>
    </source>
</reference>
<name>A0A367YHV8_9ASCO</name>
<organism evidence="1 2">
    <name type="scientific">Candida viswanathii</name>
    <dbReference type="NCBI Taxonomy" id="5486"/>
    <lineage>
        <taxon>Eukaryota</taxon>
        <taxon>Fungi</taxon>
        <taxon>Dikarya</taxon>
        <taxon>Ascomycota</taxon>
        <taxon>Saccharomycotina</taxon>
        <taxon>Pichiomycetes</taxon>
        <taxon>Debaryomycetaceae</taxon>
        <taxon>Candida/Lodderomyces clade</taxon>
        <taxon>Candida</taxon>
    </lineage>
</organism>
<dbReference type="Proteomes" id="UP000253472">
    <property type="component" value="Unassembled WGS sequence"/>
</dbReference>
<protein>
    <submittedName>
        <fullName evidence="1">Uncharacterized protein</fullName>
    </submittedName>
</protein>
<comment type="caution">
    <text evidence="1">The sequence shown here is derived from an EMBL/GenBank/DDBJ whole genome shotgun (WGS) entry which is preliminary data.</text>
</comment>
<accession>A0A367YHV8</accession>
<gene>
    <name evidence="1" type="ORF">Cantr_01323</name>
</gene>
<keyword evidence="2" id="KW-1185">Reference proteome</keyword>
<evidence type="ECO:0000313" key="2">
    <source>
        <dbReference type="Proteomes" id="UP000253472"/>
    </source>
</evidence>
<dbReference type="EMBL" id="QLNQ01000020">
    <property type="protein sequence ID" value="RCK65466.1"/>
    <property type="molecule type" value="Genomic_DNA"/>
</dbReference>
<sequence>MLVTKDVENIRHVLSGAEMKNWNLGYRPLALRPLMVKASLLARTNHHVHGAIRTAVDQLIKDHTESQWTCRRSSIYLPSTMQHTFYWVKAVTHEGTPGEESACTLDPSLSKAFASQFNSSQQQMTIRFSLGKFAFLLFPKSLKDVSKHSTTLSITSLIE</sequence>
<dbReference type="AlphaFoldDB" id="A0A367YHV8"/>
<proteinExistence type="predicted"/>